<dbReference type="PANTHER" id="PTHR41339:SF1">
    <property type="entry name" value="SECRETED PROTEIN"/>
    <property type="match status" value="1"/>
</dbReference>
<feature type="signal peptide" evidence="1">
    <location>
        <begin position="1"/>
        <end position="20"/>
    </location>
</feature>
<dbReference type="EMBL" id="CP063849">
    <property type="protein sequence ID" value="QOY88553.1"/>
    <property type="molecule type" value="Genomic_DNA"/>
</dbReference>
<reference evidence="2 3" key="1">
    <citation type="submission" date="2020-10" db="EMBL/GenBank/DDBJ databases">
        <title>Complete genome sequence of Paludibaculum fermentans P105T, a facultatively anaerobic acidobacterium capable of dissimilatory Fe(III) reduction.</title>
        <authorList>
            <person name="Dedysh S.N."/>
            <person name="Beletsky A.V."/>
            <person name="Kulichevskaya I.S."/>
            <person name="Mardanov A.V."/>
            <person name="Ravin N.V."/>
        </authorList>
    </citation>
    <scope>NUCLEOTIDE SEQUENCE [LARGE SCALE GENOMIC DNA]</scope>
    <source>
        <strain evidence="2 3">P105</strain>
    </source>
</reference>
<dbReference type="KEGG" id="pfer:IRI77_00905"/>
<gene>
    <name evidence="2" type="ORF">IRI77_00905</name>
</gene>
<dbReference type="Proteomes" id="UP000593892">
    <property type="component" value="Chromosome"/>
</dbReference>
<dbReference type="RefSeq" id="WP_194450215.1">
    <property type="nucleotide sequence ID" value="NZ_CP063849.1"/>
</dbReference>
<keyword evidence="1" id="KW-0732">Signal</keyword>
<evidence type="ECO:0000313" key="3">
    <source>
        <dbReference type="Proteomes" id="UP000593892"/>
    </source>
</evidence>
<evidence type="ECO:0000313" key="2">
    <source>
        <dbReference type="EMBL" id="QOY88553.1"/>
    </source>
</evidence>
<protein>
    <submittedName>
        <fullName evidence="2">Uncharacterized protein</fullName>
    </submittedName>
</protein>
<name>A0A7S7SL87_PALFE</name>
<dbReference type="PANTHER" id="PTHR41339">
    <property type="entry name" value="LIPL48"/>
    <property type="match status" value="1"/>
</dbReference>
<proteinExistence type="predicted"/>
<dbReference type="AlphaFoldDB" id="A0A7S7SL87"/>
<evidence type="ECO:0000256" key="1">
    <source>
        <dbReference type="SAM" id="SignalP"/>
    </source>
</evidence>
<organism evidence="2 3">
    <name type="scientific">Paludibaculum fermentans</name>
    <dbReference type="NCBI Taxonomy" id="1473598"/>
    <lineage>
        <taxon>Bacteria</taxon>
        <taxon>Pseudomonadati</taxon>
        <taxon>Acidobacteriota</taxon>
        <taxon>Terriglobia</taxon>
        <taxon>Bryobacterales</taxon>
        <taxon>Bryobacteraceae</taxon>
        <taxon>Paludibaculum</taxon>
    </lineage>
</organism>
<sequence length="608" mass="65923">MLKRSLLVLTAAAAALQAGSLGSFTRVDRATAAAQAASTNSPSAAAVEHSNVTLYVWADKYVYQPGEALTLKMTVKTNDPYPYTIVAFRQNNQTGKKTFFGPNQTSETPIDVYGRTSDQGYQPVRVADQTRSVVVGDGGWLNNTALTVPSELGMHTLTVQLRDYTGGRVLKSAYFKIGVVDGFVDVGGVIGQDTTWVNTKAYRIQSLTRVENATLTIQPGTFVIGMPRTDDPTALIITTSAKINAQGTRSRPIIMTSSQPFGNRGREDWGGLVMLGKAKINVTGGTNFIEGLDNRPYLQYGGTDDTHDCGALAYVRVEYAGSVFTTNNEINSFTWGGCGSKTVAHHLQAHYGKDDTFEWFGGNSDLKYAVGSYGADDYLDWQLGWRGRVQYLVGIQHPGTGLGNRGIEADNSEFGATDQPYSDPQVWNTTFVGPGVAAQDETTGDGSPGMYLRRGTRGSVNNAIITNFGYPAVMIRDAQTQAELAAGRLSLNGILMWNNNRLNLSLPNTVEAQVTQSSPAGTDALAYANDPLHNFVAADPQLRRALEYSDPDLRPAIGSPALSLRWNAPPDDGFFDQWANFCGAFDGDNDWSEEWTSFLRDEDIAPKQ</sequence>
<feature type="chain" id="PRO_5032505570" evidence="1">
    <location>
        <begin position="21"/>
        <end position="608"/>
    </location>
</feature>
<keyword evidence="3" id="KW-1185">Reference proteome</keyword>
<accession>A0A7S7SL87</accession>